<proteinExistence type="predicted"/>
<dbReference type="AlphaFoldDB" id="H5UR64"/>
<reference evidence="1 2" key="1">
    <citation type="submission" date="2012-02" db="EMBL/GenBank/DDBJ databases">
        <title>Whole genome shotgun sequence of Mobilicoccus pelagius NBRC 104925.</title>
        <authorList>
            <person name="Yoshida Y."/>
            <person name="Hosoyama A."/>
            <person name="Tsuchikane K."/>
            <person name="Katsumata H."/>
            <person name="Yamazaki S."/>
            <person name="Fujita N."/>
        </authorList>
    </citation>
    <scope>NUCLEOTIDE SEQUENCE [LARGE SCALE GENOMIC DNA]</scope>
    <source>
        <strain evidence="1 2">NBRC 104925</strain>
    </source>
</reference>
<evidence type="ECO:0000313" key="2">
    <source>
        <dbReference type="Proteomes" id="UP000004367"/>
    </source>
</evidence>
<name>H5UR64_9MICO</name>
<gene>
    <name evidence="1" type="ORF">MOPEL_067_00710</name>
</gene>
<sequence length="83" mass="9109">MDRLERRPKRQRRLTATHVTCGDVGIIEMGPDFWSSFEADGAATASGGVVDGPWWPAAPGDDVGRRCGVRRRGRGGADRWVGW</sequence>
<accession>H5UR64</accession>
<dbReference type="EMBL" id="BAFE01000047">
    <property type="protein sequence ID" value="GAB48222.1"/>
    <property type="molecule type" value="Genomic_DNA"/>
</dbReference>
<dbReference type="Proteomes" id="UP000004367">
    <property type="component" value="Unassembled WGS sequence"/>
</dbReference>
<protein>
    <submittedName>
        <fullName evidence="1">Uncharacterized protein</fullName>
    </submittedName>
</protein>
<comment type="caution">
    <text evidence="1">The sequence shown here is derived from an EMBL/GenBank/DDBJ whole genome shotgun (WGS) entry which is preliminary data.</text>
</comment>
<keyword evidence="2" id="KW-1185">Reference proteome</keyword>
<organism evidence="1 2">
    <name type="scientific">Mobilicoccus pelagius NBRC 104925</name>
    <dbReference type="NCBI Taxonomy" id="1089455"/>
    <lineage>
        <taxon>Bacteria</taxon>
        <taxon>Bacillati</taxon>
        <taxon>Actinomycetota</taxon>
        <taxon>Actinomycetes</taxon>
        <taxon>Micrococcales</taxon>
        <taxon>Dermatophilaceae</taxon>
        <taxon>Mobilicoccus</taxon>
    </lineage>
</organism>
<evidence type="ECO:0000313" key="1">
    <source>
        <dbReference type="EMBL" id="GAB48222.1"/>
    </source>
</evidence>